<accession>A0AAV8UKN9</accession>
<evidence type="ECO:0000313" key="1">
    <source>
        <dbReference type="EMBL" id="KAJ8901658.1"/>
    </source>
</evidence>
<name>A0AAV8UKN9_9RHOD</name>
<keyword evidence="2" id="KW-1185">Reference proteome</keyword>
<dbReference type="SUPFAM" id="SSF81383">
    <property type="entry name" value="F-box domain"/>
    <property type="match status" value="1"/>
</dbReference>
<dbReference type="AlphaFoldDB" id="A0AAV8UKN9"/>
<dbReference type="EMBL" id="JAMWBK010000010">
    <property type="protein sequence ID" value="KAJ8901658.1"/>
    <property type="molecule type" value="Genomic_DNA"/>
</dbReference>
<dbReference type="InterPro" id="IPR036047">
    <property type="entry name" value="F-box-like_dom_sf"/>
</dbReference>
<gene>
    <name evidence="1" type="ORF">NDN08_003865</name>
</gene>
<evidence type="ECO:0000313" key="2">
    <source>
        <dbReference type="Proteomes" id="UP001157974"/>
    </source>
</evidence>
<evidence type="ECO:0008006" key="3">
    <source>
        <dbReference type="Google" id="ProtNLM"/>
    </source>
</evidence>
<sequence>MQENSWAVLELLDDILVAVIGHLGEARHLMRMRSVSSTVKNLIDQNPILWRNARFDGVSFTPKVCLDSPQHLSLKHSDRRSICEKASSAGNAYARLVERIIFQKQSLYSLTAPESLSVALIENRRNGNSQSPRRP</sequence>
<organism evidence="1 2">
    <name type="scientific">Rhodosorus marinus</name>
    <dbReference type="NCBI Taxonomy" id="101924"/>
    <lineage>
        <taxon>Eukaryota</taxon>
        <taxon>Rhodophyta</taxon>
        <taxon>Stylonematophyceae</taxon>
        <taxon>Stylonematales</taxon>
        <taxon>Stylonemataceae</taxon>
        <taxon>Rhodosorus</taxon>
    </lineage>
</organism>
<reference evidence="1 2" key="1">
    <citation type="journal article" date="2023" name="Nat. Commun.">
        <title>Origin of minicircular mitochondrial genomes in red algae.</title>
        <authorList>
            <person name="Lee Y."/>
            <person name="Cho C.H."/>
            <person name="Lee Y.M."/>
            <person name="Park S.I."/>
            <person name="Yang J.H."/>
            <person name="West J.A."/>
            <person name="Bhattacharya D."/>
            <person name="Yoon H.S."/>
        </authorList>
    </citation>
    <scope>NUCLEOTIDE SEQUENCE [LARGE SCALE GENOMIC DNA]</scope>
    <source>
        <strain evidence="1 2">CCMP1338</strain>
        <tissue evidence="1">Whole cell</tissue>
    </source>
</reference>
<dbReference type="Proteomes" id="UP001157974">
    <property type="component" value="Unassembled WGS sequence"/>
</dbReference>
<comment type="caution">
    <text evidence="1">The sequence shown here is derived from an EMBL/GenBank/DDBJ whole genome shotgun (WGS) entry which is preliminary data.</text>
</comment>
<protein>
    <recommendedName>
        <fullName evidence="3">F-box domain-containing protein</fullName>
    </recommendedName>
</protein>
<proteinExistence type="predicted"/>